<evidence type="ECO:0000256" key="6">
    <source>
        <dbReference type="SAM" id="Phobius"/>
    </source>
</evidence>
<keyword evidence="3 6" id="KW-1133">Transmembrane helix</keyword>
<evidence type="ECO:0000256" key="1">
    <source>
        <dbReference type="ARBA" id="ARBA00004141"/>
    </source>
</evidence>
<evidence type="ECO:0000256" key="5">
    <source>
        <dbReference type="SAM" id="MobiDB-lite"/>
    </source>
</evidence>
<dbReference type="Proteomes" id="UP000243876">
    <property type="component" value="Unassembled WGS sequence"/>
</dbReference>
<proteinExistence type="predicted"/>
<evidence type="ECO:0000256" key="4">
    <source>
        <dbReference type="ARBA" id="ARBA00023136"/>
    </source>
</evidence>
<dbReference type="AlphaFoldDB" id="A0A0D6EGD7"/>
<dbReference type="Pfam" id="PF10337">
    <property type="entry name" value="ArAE_2_N"/>
    <property type="match status" value="1"/>
</dbReference>
<evidence type="ECO:0000256" key="3">
    <source>
        <dbReference type="ARBA" id="ARBA00022989"/>
    </source>
</evidence>
<accession>A0A0D6EGD7</accession>
<evidence type="ECO:0000256" key="2">
    <source>
        <dbReference type="ARBA" id="ARBA00022692"/>
    </source>
</evidence>
<dbReference type="OrthoDB" id="68611at2759"/>
<sequence length="1150" mass="127612">MKPPNLTSWRPSSLRHLLSSSRSTRLLQRPPTLWISVIKATIALSILLILTFSNRSVLPLLSPVNPALPTHAHRLPSFALLSPHPAALNGAVLVIVGAYPGSPMGKCFQALLLGGAGLSCGVLVYAILGWCSHSPTGQGFVFALYVYLSALVRFSGAKYISFYLVRLVTDVCSPGTKLTIFPRTQYGVLFAFNGIYTSIISGHRFDKEWLVAELEAYAWGMAIALCVNLLVWPITSEQELRKLLVTSLQHVSTLAHLSCKTYAKEINEDEIEVRQLLIRTIRSDYLALTARLDETSLEVLYTRWSLKHYSDMISAVQGLQQALITSSSALDMMDRLDPHGVNVKRHLLARAETARTFADFRRGIDLVIAEIIDELVGPSAAVVEPTSSSELGEQEQGKRRDGNGDPQAPAAPELGLHTTPTTLAAQKKLETVAAKLKREVKEAEGRHQRIWTESIRSSSLPRRNGLHGSRSASPRGTPRPSPNPTPPTSPRDSIERERERWAASVVENLSSDSNEMAASMSEGEGGRWLTISHGGAVLEKAESAQHPVQIFKKSWEAFARAQGDALVRLIKDGALQVDDVLRIEEGMPSLKSMYADRQPRAWTSSLIAQSNLQRVRSHETTASHATTDSNATPPEGEVEVPCSEALTKSYSLLFGFGQLTEELCKLHDLATLDRPRRLRFFMFRTFANRVRKLWAPKDQMDLQEALATLHGKEYKPIKKSWIRYIADWEAWLRSQRSSSLGAACFMQDLIDLLSSAGMISSLITIIVAIAPTLGGTLTTWLLQISGTGAGALVGLIVLEIFKDVGGYRYNPYGLVAFGALWFAFASYWFYKYPAWYTMALLLSTGYGGLTIQEYVYNETPGSEEHYDSPPLRFGYTIASLGISMGISAIFQLLIIRQPARRRLRLQLASVTFSLSAYNSLLQSYVNIVAPVDAVPPPSPEALTKVQRELIKREIKIQSAILGLASTYEFAKVEPKFLMDFKADVLLKIMRNLQVVLDRLREARTAVGLAGFNPTIHQDFASVLYPYRLHSQRLTRTLFYLGATSCMPSLSACPIFLADLLPDRTVLSKTQLARDVPSSKSTWAFFERDALVLARRMGKLPQGDRELKQPGFLRYWMYLVSLAAVSSELEELEKQLGDLFGDPDLHHPAIH</sequence>
<keyword evidence="9" id="KW-1185">Reference proteome</keyword>
<dbReference type="PANTHER" id="PTHR47804:SF3">
    <property type="entry name" value="PROTEIN BRE4"/>
    <property type="match status" value="1"/>
</dbReference>
<evidence type="ECO:0000259" key="7">
    <source>
        <dbReference type="Pfam" id="PF10337"/>
    </source>
</evidence>
<feature type="transmembrane region" description="Helical" evidence="6">
    <location>
        <begin position="1037"/>
        <end position="1056"/>
    </location>
</feature>
<dbReference type="InterPro" id="IPR018823">
    <property type="entry name" value="ArAE_2_N"/>
</dbReference>
<feature type="transmembrane region" description="Helical" evidence="6">
    <location>
        <begin position="186"/>
        <end position="205"/>
    </location>
</feature>
<feature type="transmembrane region" description="Helical" evidence="6">
    <location>
        <begin position="873"/>
        <end position="895"/>
    </location>
</feature>
<feature type="domain" description="Putative ER transporter 6TM N-terminal" evidence="7">
    <location>
        <begin position="215"/>
        <end position="331"/>
    </location>
</feature>
<feature type="transmembrane region" description="Helical" evidence="6">
    <location>
        <begin position="111"/>
        <end position="130"/>
    </location>
</feature>
<keyword evidence="4 6" id="KW-0472">Membrane</keyword>
<feature type="region of interest" description="Disordered" evidence="5">
    <location>
        <begin position="382"/>
        <end position="417"/>
    </location>
</feature>
<gene>
    <name evidence="8" type="primary">SPOSA6832_00288</name>
</gene>
<dbReference type="EMBL" id="CENE01000001">
    <property type="protein sequence ID" value="CEQ38838.1"/>
    <property type="molecule type" value="Genomic_DNA"/>
</dbReference>
<dbReference type="InterPro" id="IPR052430">
    <property type="entry name" value="IVT-Associated"/>
</dbReference>
<feature type="transmembrane region" description="Helical" evidence="6">
    <location>
        <begin position="78"/>
        <end position="99"/>
    </location>
</feature>
<name>A0A0D6EGD7_SPOSA</name>
<comment type="subcellular location">
    <subcellularLocation>
        <location evidence="1">Membrane</location>
        <topology evidence="1">Multi-pass membrane protein</topology>
    </subcellularLocation>
</comment>
<feature type="compositionally biased region" description="Polar residues" evidence="5">
    <location>
        <begin position="622"/>
        <end position="632"/>
    </location>
</feature>
<feature type="transmembrane region" description="Helical" evidence="6">
    <location>
        <begin position="32"/>
        <end position="52"/>
    </location>
</feature>
<feature type="compositionally biased region" description="Pro residues" evidence="5">
    <location>
        <begin position="477"/>
        <end position="489"/>
    </location>
</feature>
<dbReference type="PANTHER" id="PTHR47804">
    <property type="entry name" value="60S RIBOSOMAL PROTEIN L19"/>
    <property type="match status" value="1"/>
</dbReference>
<feature type="transmembrane region" description="Helical" evidence="6">
    <location>
        <begin position="752"/>
        <end position="774"/>
    </location>
</feature>
<protein>
    <submittedName>
        <fullName evidence="8">SPOSA6832_00288-mRNA-1:cds</fullName>
    </submittedName>
</protein>
<feature type="region of interest" description="Disordered" evidence="5">
    <location>
        <begin position="617"/>
        <end position="637"/>
    </location>
</feature>
<feature type="compositionally biased region" description="Basic and acidic residues" evidence="5">
    <location>
        <begin position="492"/>
        <end position="501"/>
    </location>
</feature>
<feature type="region of interest" description="Disordered" evidence="5">
    <location>
        <begin position="439"/>
        <end position="501"/>
    </location>
</feature>
<evidence type="ECO:0000313" key="9">
    <source>
        <dbReference type="Proteomes" id="UP000243876"/>
    </source>
</evidence>
<reference evidence="9" key="1">
    <citation type="submission" date="2015-02" db="EMBL/GenBank/DDBJ databases">
        <authorList>
            <person name="Gon?alves P."/>
        </authorList>
    </citation>
    <scope>NUCLEOTIDE SEQUENCE [LARGE SCALE GENOMIC DNA]</scope>
</reference>
<feature type="transmembrane region" description="Helical" evidence="6">
    <location>
        <begin position="217"/>
        <end position="235"/>
    </location>
</feature>
<feature type="transmembrane region" description="Helical" evidence="6">
    <location>
        <begin position="812"/>
        <end position="830"/>
    </location>
</feature>
<feature type="transmembrane region" description="Helical" evidence="6">
    <location>
        <begin position="780"/>
        <end position="800"/>
    </location>
</feature>
<evidence type="ECO:0000313" key="8">
    <source>
        <dbReference type="EMBL" id="CEQ38838.1"/>
    </source>
</evidence>
<dbReference type="GO" id="GO:0016020">
    <property type="term" value="C:membrane"/>
    <property type="evidence" value="ECO:0007669"/>
    <property type="project" value="UniProtKB-SubCell"/>
</dbReference>
<organism evidence="8 9">
    <name type="scientific">Sporidiobolus salmonicolor</name>
    <name type="common">Yeast-like fungus</name>
    <name type="synonym">Sporobolomyces salmonicolor</name>
    <dbReference type="NCBI Taxonomy" id="5005"/>
    <lineage>
        <taxon>Eukaryota</taxon>
        <taxon>Fungi</taxon>
        <taxon>Dikarya</taxon>
        <taxon>Basidiomycota</taxon>
        <taxon>Pucciniomycotina</taxon>
        <taxon>Microbotryomycetes</taxon>
        <taxon>Sporidiobolales</taxon>
        <taxon>Sporidiobolaceae</taxon>
        <taxon>Sporobolomyces</taxon>
    </lineage>
</organism>
<feature type="transmembrane region" description="Helical" evidence="6">
    <location>
        <begin position="142"/>
        <end position="165"/>
    </location>
</feature>
<keyword evidence="2 6" id="KW-0812">Transmembrane</keyword>